<dbReference type="InterPro" id="IPR001251">
    <property type="entry name" value="CRAL-TRIO_dom"/>
</dbReference>
<evidence type="ECO:0000256" key="1">
    <source>
        <dbReference type="SAM" id="MobiDB-lite"/>
    </source>
</evidence>
<evidence type="ECO:0000313" key="4">
    <source>
        <dbReference type="Proteomes" id="UP001211907"/>
    </source>
</evidence>
<feature type="region of interest" description="Disordered" evidence="1">
    <location>
        <begin position="1"/>
        <end position="33"/>
    </location>
</feature>
<name>A0AAD5XEY8_9FUNG</name>
<feature type="compositionally biased region" description="Pro residues" evidence="1">
    <location>
        <begin position="19"/>
        <end position="30"/>
    </location>
</feature>
<dbReference type="InterPro" id="IPR052578">
    <property type="entry name" value="PI_Transfer_CRAL-TRIO"/>
</dbReference>
<protein>
    <recommendedName>
        <fullName evidence="2">CRAL-TRIO domain-containing protein</fullName>
    </recommendedName>
</protein>
<dbReference type="InterPro" id="IPR036865">
    <property type="entry name" value="CRAL-TRIO_dom_sf"/>
</dbReference>
<dbReference type="GO" id="GO:0008526">
    <property type="term" value="F:phosphatidylinositol transfer activity"/>
    <property type="evidence" value="ECO:0007669"/>
    <property type="project" value="TreeGrafter"/>
</dbReference>
<dbReference type="CDD" id="cd00170">
    <property type="entry name" value="SEC14"/>
    <property type="match status" value="1"/>
</dbReference>
<dbReference type="PROSITE" id="PS50191">
    <property type="entry name" value="CRAL_TRIO"/>
    <property type="match status" value="1"/>
</dbReference>
<sequence>MFSRKEATTPSQTKSLPPILSPPSPPPLPQDYPFNTLSPDQKLLYNRIRTKINQIINPTNSLTPLTGFAIPGEIEWASDETIVRYMNASKFDEAKCVAMITKTLQWRRDYRPDLISPEEVEAESTNGKAYWHGFDKSNRPIFILNESRTKTDHPDRFVRFIIFNLENGIKLCPPGVSQISAIADVEGVRMFHTNPISVTTKLADILQVLAKILLPFVDPVTKSKIHFTTVTAPKKESDQQTSDDTQSTTGETGGWVSGLDVLVDSTQLPVALGGAYTYEYQHDVYWNMFVKTVGKSDQ</sequence>
<organism evidence="3 4">
    <name type="scientific">Physocladia obscura</name>
    <dbReference type="NCBI Taxonomy" id="109957"/>
    <lineage>
        <taxon>Eukaryota</taxon>
        <taxon>Fungi</taxon>
        <taxon>Fungi incertae sedis</taxon>
        <taxon>Chytridiomycota</taxon>
        <taxon>Chytridiomycota incertae sedis</taxon>
        <taxon>Chytridiomycetes</taxon>
        <taxon>Chytridiales</taxon>
        <taxon>Chytriomycetaceae</taxon>
        <taxon>Physocladia</taxon>
    </lineage>
</organism>
<dbReference type="SUPFAM" id="SSF52087">
    <property type="entry name" value="CRAL/TRIO domain"/>
    <property type="match status" value="1"/>
</dbReference>
<feature type="domain" description="CRAL-TRIO" evidence="2">
    <location>
        <begin position="119"/>
        <end position="280"/>
    </location>
</feature>
<dbReference type="Pfam" id="PF00650">
    <property type="entry name" value="CRAL_TRIO"/>
    <property type="match status" value="1"/>
</dbReference>
<dbReference type="PANTHER" id="PTHR45824">
    <property type="entry name" value="GH16843P"/>
    <property type="match status" value="1"/>
</dbReference>
<accession>A0AAD5XEY8</accession>
<dbReference type="InterPro" id="IPR036273">
    <property type="entry name" value="CRAL/TRIO_N_dom_sf"/>
</dbReference>
<evidence type="ECO:0000259" key="2">
    <source>
        <dbReference type="PROSITE" id="PS50191"/>
    </source>
</evidence>
<dbReference type="AlphaFoldDB" id="A0AAD5XEY8"/>
<evidence type="ECO:0000313" key="3">
    <source>
        <dbReference type="EMBL" id="KAJ3110405.1"/>
    </source>
</evidence>
<dbReference type="PANTHER" id="PTHR45824:SF29">
    <property type="entry name" value="GH16843P"/>
    <property type="match status" value="1"/>
</dbReference>
<proteinExistence type="predicted"/>
<dbReference type="SUPFAM" id="SSF46938">
    <property type="entry name" value="CRAL/TRIO N-terminal domain"/>
    <property type="match status" value="1"/>
</dbReference>
<dbReference type="Proteomes" id="UP001211907">
    <property type="component" value="Unassembled WGS sequence"/>
</dbReference>
<feature type="compositionally biased region" description="Low complexity" evidence="1">
    <location>
        <begin position="239"/>
        <end position="250"/>
    </location>
</feature>
<dbReference type="Gene3D" id="3.40.525.10">
    <property type="entry name" value="CRAL-TRIO lipid binding domain"/>
    <property type="match status" value="2"/>
</dbReference>
<comment type="caution">
    <text evidence="3">The sequence shown here is derived from an EMBL/GenBank/DDBJ whole genome shotgun (WGS) entry which is preliminary data.</text>
</comment>
<gene>
    <name evidence="3" type="ORF">HK100_003049</name>
</gene>
<dbReference type="EMBL" id="JADGJH010001733">
    <property type="protein sequence ID" value="KAJ3110405.1"/>
    <property type="molecule type" value="Genomic_DNA"/>
</dbReference>
<feature type="region of interest" description="Disordered" evidence="1">
    <location>
        <begin position="232"/>
        <end position="252"/>
    </location>
</feature>
<keyword evidence="4" id="KW-1185">Reference proteome</keyword>
<reference evidence="3" key="1">
    <citation type="submission" date="2020-05" db="EMBL/GenBank/DDBJ databases">
        <title>Phylogenomic resolution of chytrid fungi.</title>
        <authorList>
            <person name="Stajich J.E."/>
            <person name="Amses K."/>
            <person name="Simmons R."/>
            <person name="Seto K."/>
            <person name="Myers J."/>
            <person name="Bonds A."/>
            <person name="Quandt C.A."/>
            <person name="Barry K."/>
            <person name="Liu P."/>
            <person name="Grigoriev I."/>
            <person name="Longcore J.E."/>
            <person name="James T.Y."/>
        </authorList>
    </citation>
    <scope>NUCLEOTIDE SEQUENCE</scope>
    <source>
        <strain evidence="3">JEL0513</strain>
    </source>
</reference>